<feature type="region of interest" description="Disordered" evidence="1">
    <location>
        <begin position="1"/>
        <end position="33"/>
    </location>
</feature>
<proteinExistence type="predicted"/>
<reference evidence="2" key="2">
    <citation type="journal article" date="2024" name="Plant">
        <title>Genomic evolution and insights into agronomic trait innovations of Sesamum species.</title>
        <authorList>
            <person name="Miao H."/>
            <person name="Wang L."/>
            <person name="Qu L."/>
            <person name="Liu H."/>
            <person name="Sun Y."/>
            <person name="Le M."/>
            <person name="Wang Q."/>
            <person name="Wei S."/>
            <person name="Zheng Y."/>
            <person name="Lin W."/>
            <person name="Duan Y."/>
            <person name="Cao H."/>
            <person name="Xiong S."/>
            <person name="Wang X."/>
            <person name="Wei L."/>
            <person name="Li C."/>
            <person name="Ma Q."/>
            <person name="Ju M."/>
            <person name="Zhao R."/>
            <person name="Li G."/>
            <person name="Mu C."/>
            <person name="Tian Q."/>
            <person name="Mei H."/>
            <person name="Zhang T."/>
            <person name="Gao T."/>
            <person name="Zhang H."/>
        </authorList>
    </citation>
    <scope>NUCLEOTIDE SEQUENCE</scope>
    <source>
        <strain evidence="2">KEN1</strain>
    </source>
</reference>
<reference evidence="2" key="1">
    <citation type="submission" date="2020-06" db="EMBL/GenBank/DDBJ databases">
        <authorList>
            <person name="Li T."/>
            <person name="Hu X."/>
            <person name="Zhang T."/>
            <person name="Song X."/>
            <person name="Zhang H."/>
            <person name="Dai N."/>
            <person name="Sheng W."/>
            <person name="Hou X."/>
            <person name="Wei L."/>
        </authorList>
    </citation>
    <scope>NUCLEOTIDE SEQUENCE</scope>
    <source>
        <strain evidence="2">KEN1</strain>
        <tissue evidence="2">Leaf</tissue>
    </source>
</reference>
<sequence>MIVQPLCGGGGRSEQRTAHVSRRRRGRWGRSMMGKVAGRKVEELGRGLLEEDPSKAAAGRFPL</sequence>
<name>A0AAW2VIL3_9LAMI</name>
<organism evidence="2">
    <name type="scientific">Sesamum latifolium</name>
    <dbReference type="NCBI Taxonomy" id="2727402"/>
    <lineage>
        <taxon>Eukaryota</taxon>
        <taxon>Viridiplantae</taxon>
        <taxon>Streptophyta</taxon>
        <taxon>Embryophyta</taxon>
        <taxon>Tracheophyta</taxon>
        <taxon>Spermatophyta</taxon>
        <taxon>Magnoliopsida</taxon>
        <taxon>eudicotyledons</taxon>
        <taxon>Gunneridae</taxon>
        <taxon>Pentapetalae</taxon>
        <taxon>asterids</taxon>
        <taxon>lamiids</taxon>
        <taxon>Lamiales</taxon>
        <taxon>Pedaliaceae</taxon>
        <taxon>Sesamum</taxon>
    </lineage>
</organism>
<evidence type="ECO:0000256" key="1">
    <source>
        <dbReference type="SAM" id="MobiDB-lite"/>
    </source>
</evidence>
<evidence type="ECO:0000313" key="2">
    <source>
        <dbReference type="EMBL" id="KAL0428057.1"/>
    </source>
</evidence>
<gene>
    <name evidence="2" type="ORF">Slati_2980500</name>
</gene>
<protein>
    <submittedName>
        <fullName evidence="2">Uncharacterized protein</fullName>
    </submittedName>
</protein>
<feature type="compositionally biased region" description="Basic residues" evidence="1">
    <location>
        <begin position="19"/>
        <end position="28"/>
    </location>
</feature>
<comment type="caution">
    <text evidence="2">The sequence shown here is derived from an EMBL/GenBank/DDBJ whole genome shotgun (WGS) entry which is preliminary data.</text>
</comment>
<dbReference type="AlphaFoldDB" id="A0AAW2VIL3"/>
<accession>A0AAW2VIL3</accession>
<dbReference type="EMBL" id="JACGWN010000010">
    <property type="protein sequence ID" value="KAL0428057.1"/>
    <property type="molecule type" value="Genomic_DNA"/>
</dbReference>